<dbReference type="Proteomes" id="UP001202052">
    <property type="component" value="Unassembled WGS sequence"/>
</dbReference>
<keyword evidence="5" id="KW-1185">Reference proteome</keyword>
<name>A0ABT0P5T1_9ACTN</name>
<comment type="caution">
    <text evidence="4">The sequence shown here is derived from an EMBL/GenBank/DDBJ whole genome shotgun (WGS) entry which is preliminary data.</text>
</comment>
<protein>
    <submittedName>
        <fullName evidence="4">NAD-dependent epimerase/dehydratase family protein</fullName>
    </submittedName>
</protein>
<dbReference type="EMBL" id="JAMCCK010000072">
    <property type="protein sequence ID" value="MCL3998741.1"/>
    <property type="molecule type" value="Genomic_DNA"/>
</dbReference>
<dbReference type="InterPro" id="IPR036291">
    <property type="entry name" value="NAD(P)-bd_dom_sf"/>
</dbReference>
<dbReference type="InterPro" id="IPR001509">
    <property type="entry name" value="Epimerase_deHydtase"/>
</dbReference>
<reference evidence="4 5" key="1">
    <citation type="submission" date="2022-05" db="EMBL/GenBank/DDBJ databases">
        <title>Genome Resource of Streptomyces lavenduligriseus GA1-1, a Strain with Broad-Spectrum Antifungal Activity against Phytopathogenic Fungi.</title>
        <authorList>
            <person name="Qi D."/>
        </authorList>
    </citation>
    <scope>NUCLEOTIDE SEQUENCE [LARGE SCALE GENOMIC DNA]</scope>
    <source>
        <strain evidence="4 5">GA1-1</strain>
    </source>
</reference>
<dbReference type="PANTHER" id="PTHR43000">
    <property type="entry name" value="DTDP-D-GLUCOSE 4,6-DEHYDRATASE-RELATED"/>
    <property type="match status" value="1"/>
</dbReference>
<evidence type="ECO:0000256" key="2">
    <source>
        <dbReference type="SAM" id="MobiDB-lite"/>
    </source>
</evidence>
<evidence type="ECO:0000256" key="1">
    <source>
        <dbReference type="ARBA" id="ARBA00007637"/>
    </source>
</evidence>
<evidence type="ECO:0000313" key="5">
    <source>
        <dbReference type="Proteomes" id="UP001202052"/>
    </source>
</evidence>
<dbReference type="Gene3D" id="3.40.50.720">
    <property type="entry name" value="NAD(P)-binding Rossmann-like Domain"/>
    <property type="match status" value="1"/>
</dbReference>
<gene>
    <name evidence="4" type="ORF">M4438_35460</name>
</gene>
<sequence length="304" mass="32783">MDHVLITGAAGFIGSALTEALRADNTHVTPVDDLSVPSWRPRPAGLQVRDVRSLTPGDLDGVDTVVHLAAHKSVPESFRADTFGHNTAVDRHLLTVFAASGARRLLLATSCEVYGDQTGPLTETAPLRPRSPYAVGKAATEHLTEVYRLMTPADRQQLATIRLFNTFGPFEGDDAVVPAFLDAAADGRPLPVEGDGSQARDLTHIDDTIGMLRRVLAGRELPPALNVGSGHTTTILELAQQIISLTGHGSIEHTAPRPNEISSFTADMRRFENHYGPVPHRNLRDALADTRDRRAAARPALTAR</sequence>
<feature type="domain" description="NAD-dependent epimerase/dehydratase" evidence="3">
    <location>
        <begin position="4"/>
        <end position="228"/>
    </location>
</feature>
<dbReference type="Pfam" id="PF01370">
    <property type="entry name" value="Epimerase"/>
    <property type="match status" value="1"/>
</dbReference>
<organism evidence="4 5">
    <name type="scientific">Streptomyces lavenduligriseus</name>
    <dbReference type="NCBI Taxonomy" id="67315"/>
    <lineage>
        <taxon>Bacteria</taxon>
        <taxon>Bacillati</taxon>
        <taxon>Actinomycetota</taxon>
        <taxon>Actinomycetes</taxon>
        <taxon>Kitasatosporales</taxon>
        <taxon>Streptomycetaceae</taxon>
        <taxon>Streptomyces</taxon>
    </lineage>
</organism>
<comment type="similarity">
    <text evidence="1">Belongs to the NAD(P)-dependent epimerase/dehydratase family.</text>
</comment>
<accession>A0ABT0P5T1</accession>
<evidence type="ECO:0000313" key="4">
    <source>
        <dbReference type="EMBL" id="MCL3998741.1"/>
    </source>
</evidence>
<proteinExistence type="inferred from homology"/>
<dbReference type="RefSeq" id="WP_249493313.1">
    <property type="nucleotide sequence ID" value="NZ_JAMCCK010000072.1"/>
</dbReference>
<dbReference type="SUPFAM" id="SSF51735">
    <property type="entry name" value="NAD(P)-binding Rossmann-fold domains"/>
    <property type="match status" value="1"/>
</dbReference>
<feature type="compositionally biased region" description="Basic and acidic residues" evidence="2">
    <location>
        <begin position="283"/>
        <end position="295"/>
    </location>
</feature>
<evidence type="ECO:0000259" key="3">
    <source>
        <dbReference type="Pfam" id="PF01370"/>
    </source>
</evidence>
<dbReference type="Gene3D" id="3.90.25.10">
    <property type="entry name" value="UDP-galactose 4-epimerase, domain 1"/>
    <property type="match status" value="1"/>
</dbReference>
<feature type="region of interest" description="Disordered" evidence="2">
    <location>
        <begin position="283"/>
        <end position="304"/>
    </location>
</feature>